<dbReference type="Proteomes" id="UP000823749">
    <property type="component" value="Chromosome 10"/>
</dbReference>
<dbReference type="PANTHER" id="PTHR46201">
    <property type="entry name" value="PHD FINGER PROTEIN MALE MEIOCYTE DEATH 1-RELATED"/>
    <property type="match status" value="1"/>
</dbReference>
<evidence type="ECO:0000313" key="3">
    <source>
        <dbReference type="EMBL" id="KAG5529751.1"/>
    </source>
</evidence>
<gene>
    <name evidence="3" type="ORF">RHGRI_030212</name>
</gene>
<comment type="caution">
    <text evidence="3">The sequence shown here is derived from an EMBL/GenBank/DDBJ whole genome shotgun (WGS) entry which is preliminary data.</text>
</comment>
<feature type="domain" description="PTC1-like winged helix-turn-helix" evidence="2">
    <location>
        <begin position="254"/>
        <end position="315"/>
    </location>
</feature>
<dbReference type="PANTHER" id="PTHR46201:SF9">
    <property type="entry name" value="PHD FINGER PROTEIN MALE MEIOCYTE DEATH 1"/>
    <property type="match status" value="1"/>
</dbReference>
<protein>
    <submittedName>
        <fullName evidence="3">Uncharacterized protein</fullName>
    </submittedName>
</protein>
<accession>A0AAV6IM12</accession>
<name>A0AAV6IM12_9ERIC</name>
<evidence type="ECO:0000259" key="1">
    <source>
        <dbReference type="Pfam" id="PF25565"/>
    </source>
</evidence>
<proteinExistence type="predicted"/>
<reference evidence="3" key="1">
    <citation type="submission" date="2020-08" db="EMBL/GenBank/DDBJ databases">
        <title>Plant Genome Project.</title>
        <authorList>
            <person name="Zhang R.-G."/>
        </authorList>
    </citation>
    <scope>NUCLEOTIDE SEQUENCE</scope>
    <source>
        <strain evidence="3">WSP0</strain>
        <tissue evidence="3">Leaf</tissue>
    </source>
</reference>
<sequence length="434" mass="50080">MSTPLEAFKKRKRSPKIYGLHTFGHPGCPIAPAGPFRDNIRVFLRQCSEPEGYNVDGMPVWSTFLVHENRGFLVPLYTIEESVKHSLTPFCDHCRSTGWSHHFVSIRKYHMIIPADDEWNKPLDEGVFDLQTHLCSFRMNGCLGQITVEDVSKKRSMDLRLLHGVAYGHPWFGRWGYRFCNGGFGVTQHKYEKALEILSSLELDKITHDFTTGSLYRNLKHIIRYYSDLSESKLITLRDLLRKFSNVDASLNSRWPVRRLEYVAHVVVDALKEKKVANKGFNCGMTRQEARDAAQLQIGDTGLIDYVPKSMNNVNKNGKWCISQSPTCFFVPRVDVYKDVDFLYRNVLMGYPVSQRIGLAVETVLDTKHFVKEWPFKDEEDELLRFICRVVSNFRDSESDFARREFSYGEIIALPLHSTFGDLKSEVENALRDT</sequence>
<evidence type="ECO:0000259" key="2">
    <source>
        <dbReference type="Pfam" id="PF25874"/>
    </source>
</evidence>
<keyword evidence="4" id="KW-1185">Reference proteome</keyword>
<dbReference type="InterPro" id="IPR059080">
    <property type="entry name" value="WHD_PTC1"/>
</dbReference>
<feature type="domain" description="PHD finger protein MALE STERILITY 1-like ubiquitin-like" evidence="1">
    <location>
        <begin position="381"/>
        <end position="434"/>
    </location>
</feature>
<dbReference type="EMBL" id="JACTNZ010000010">
    <property type="protein sequence ID" value="KAG5529751.1"/>
    <property type="molecule type" value="Genomic_DNA"/>
</dbReference>
<evidence type="ECO:0000313" key="4">
    <source>
        <dbReference type="Proteomes" id="UP000823749"/>
    </source>
</evidence>
<organism evidence="3 4">
    <name type="scientific">Rhododendron griersonianum</name>
    <dbReference type="NCBI Taxonomy" id="479676"/>
    <lineage>
        <taxon>Eukaryota</taxon>
        <taxon>Viridiplantae</taxon>
        <taxon>Streptophyta</taxon>
        <taxon>Embryophyta</taxon>
        <taxon>Tracheophyta</taxon>
        <taxon>Spermatophyta</taxon>
        <taxon>Magnoliopsida</taxon>
        <taxon>eudicotyledons</taxon>
        <taxon>Gunneridae</taxon>
        <taxon>Pentapetalae</taxon>
        <taxon>asterids</taxon>
        <taxon>Ericales</taxon>
        <taxon>Ericaceae</taxon>
        <taxon>Ericoideae</taxon>
        <taxon>Rhodoreae</taxon>
        <taxon>Rhododendron</taxon>
    </lineage>
</organism>
<dbReference type="InterPro" id="IPR057765">
    <property type="entry name" value="MS1-like_ubiquitin"/>
</dbReference>
<dbReference type="Pfam" id="PF25874">
    <property type="entry name" value="WHD_plant_repro"/>
    <property type="match status" value="1"/>
</dbReference>
<dbReference type="AlphaFoldDB" id="A0AAV6IM12"/>
<dbReference type="Pfam" id="PF25565">
    <property type="entry name" value="Ubiquitin_At1g33420"/>
    <property type="match status" value="1"/>
</dbReference>